<dbReference type="PANTHER" id="PTHR11618:SF13">
    <property type="entry name" value="TRANSCRIPTION INITIATION FACTOR IIB"/>
    <property type="match status" value="1"/>
</dbReference>
<dbReference type="InterPro" id="IPR000812">
    <property type="entry name" value="TFIIB"/>
</dbReference>
<sequence>MALTQVLVCLSLASVSSTFPANSPSVQIPLVPKEEDLKDPLEKTIPEVRSWSGGYDSKLNPTVPFTLSMLPLKNVICCSEHPNAVLIEDYRAGDQICSDCGKVVGDRVIDVGTEWRTFSDRGDQDPSRVGAAENPLLNGSDLSTMIGPSIHPTSFDDGAAKYTNKRTVNSSDRTLLSAFREIDNMAARINLPRMIVDRANLLFKQ</sequence>
<reference evidence="5" key="1">
    <citation type="submission" date="2020-11" db="EMBL/GenBank/DDBJ databases">
        <authorList>
            <person name="Tran Van P."/>
        </authorList>
    </citation>
    <scope>NUCLEOTIDE SEQUENCE</scope>
</reference>
<evidence type="ECO:0000256" key="2">
    <source>
        <dbReference type="ARBA" id="ARBA00023163"/>
    </source>
</evidence>
<dbReference type="PANTHER" id="PTHR11618">
    <property type="entry name" value="TRANSCRIPTION INITIATION FACTOR IIB-RELATED"/>
    <property type="match status" value="1"/>
</dbReference>
<gene>
    <name evidence="5" type="ORF">CTOB1V02_LOCUS12234</name>
</gene>
<name>A0A7R8ZS42_9CRUS</name>
<evidence type="ECO:0000256" key="1">
    <source>
        <dbReference type="ARBA" id="ARBA00023015"/>
    </source>
</evidence>
<dbReference type="InterPro" id="IPR013137">
    <property type="entry name" value="Znf_TFIIB"/>
</dbReference>
<dbReference type="GO" id="GO:0017025">
    <property type="term" value="F:TBP-class protein binding"/>
    <property type="evidence" value="ECO:0007669"/>
    <property type="project" value="TreeGrafter"/>
</dbReference>
<feature type="non-terminal residue" evidence="5">
    <location>
        <position position="1"/>
    </location>
</feature>
<dbReference type="GO" id="GO:0097550">
    <property type="term" value="C:transcription preinitiation complex"/>
    <property type="evidence" value="ECO:0007669"/>
    <property type="project" value="TreeGrafter"/>
</dbReference>
<dbReference type="OrthoDB" id="25790at2759"/>
<dbReference type="Pfam" id="PF08271">
    <property type="entry name" value="Zn_Ribbon_TF"/>
    <property type="match status" value="1"/>
</dbReference>
<protein>
    <recommendedName>
        <fullName evidence="3">General transcription factor TFIIB</fullName>
    </recommendedName>
</protein>
<dbReference type="GO" id="GO:0016251">
    <property type="term" value="F:RNA polymerase II general transcription initiation factor activity"/>
    <property type="evidence" value="ECO:0007669"/>
    <property type="project" value="TreeGrafter"/>
</dbReference>
<organism evidence="5">
    <name type="scientific">Cyprideis torosa</name>
    <dbReference type="NCBI Taxonomy" id="163714"/>
    <lineage>
        <taxon>Eukaryota</taxon>
        <taxon>Metazoa</taxon>
        <taxon>Ecdysozoa</taxon>
        <taxon>Arthropoda</taxon>
        <taxon>Crustacea</taxon>
        <taxon>Oligostraca</taxon>
        <taxon>Ostracoda</taxon>
        <taxon>Podocopa</taxon>
        <taxon>Podocopida</taxon>
        <taxon>Cytherocopina</taxon>
        <taxon>Cytheroidea</taxon>
        <taxon>Cytherideidae</taxon>
        <taxon>Cyprideis</taxon>
    </lineage>
</organism>
<accession>A0A7R8ZS42</accession>
<dbReference type="GO" id="GO:0006367">
    <property type="term" value="P:transcription initiation at RNA polymerase II promoter"/>
    <property type="evidence" value="ECO:0007669"/>
    <property type="project" value="TreeGrafter"/>
</dbReference>
<dbReference type="EMBL" id="OB668647">
    <property type="protein sequence ID" value="CAD7234418.1"/>
    <property type="molecule type" value="Genomic_DNA"/>
</dbReference>
<keyword evidence="2" id="KW-0804">Transcription</keyword>
<dbReference type="PROSITE" id="PS51134">
    <property type="entry name" value="ZF_TFIIB"/>
    <property type="match status" value="1"/>
</dbReference>
<proteinExistence type="predicted"/>
<dbReference type="PRINTS" id="PR00685">
    <property type="entry name" value="TIFACTORIIB"/>
</dbReference>
<feature type="domain" description="TFIIB-type" evidence="4">
    <location>
        <begin position="74"/>
        <end position="105"/>
    </location>
</feature>
<dbReference type="Gene3D" id="1.10.472.170">
    <property type="match status" value="1"/>
</dbReference>
<dbReference type="GO" id="GO:0070897">
    <property type="term" value="P:transcription preinitiation complex assembly"/>
    <property type="evidence" value="ECO:0007669"/>
    <property type="project" value="InterPro"/>
</dbReference>
<evidence type="ECO:0000256" key="3">
    <source>
        <dbReference type="ARBA" id="ARBA00031706"/>
    </source>
</evidence>
<evidence type="ECO:0000313" key="5">
    <source>
        <dbReference type="EMBL" id="CAD7234418.1"/>
    </source>
</evidence>
<evidence type="ECO:0000259" key="4">
    <source>
        <dbReference type="PROSITE" id="PS51134"/>
    </source>
</evidence>
<dbReference type="GO" id="GO:0005634">
    <property type="term" value="C:nucleus"/>
    <property type="evidence" value="ECO:0007669"/>
    <property type="project" value="TreeGrafter"/>
</dbReference>
<dbReference type="AlphaFoldDB" id="A0A7R8ZS42"/>
<dbReference type="SUPFAM" id="SSF57783">
    <property type="entry name" value="Zinc beta-ribbon"/>
    <property type="match status" value="1"/>
</dbReference>
<keyword evidence="1" id="KW-0805">Transcription regulation</keyword>